<evidence type="ECO:0000256" key="2">
    <source>
        <dbReference type="ARBA" id="ARBA00022490"/>
    </source>
</evidence>
<dbReference type="Pfam" id="PF12838">
    <property type="entry name" value="Fer4_7"/>
    <property type="match status" value="1"/>
</dbReference>
<keyword evidence="5" id="KW-0408">Iron</keyword>
<dbReference type="PROSITE" id="PS00198">
    <property type="entry name" value="4FE4S_FER_1"/>
    <property type="match status" value="1"/>
</dbReference>
<feature type="repeat" description="WD" evidence="6">
    <location>
        <begin position="144"/>
        <end position="183"/>
    </location>
</feature>
<dbReference type="PROSITE" id="PS50902">
    <property type="entry name" value="FLAVODOXIN_LIKE"/>
    <property type="match status" value="1"/>
</dbReference>
<name>A0ABQ8Z5Y0_9EUKA</name>
<feature type="domain" description="Flavodoxin-like" evidence="8">
    <location>
        <begin position="1320"/>
        <end position="1461"/>
    </location>
</feature>
<feature type="repeat" description="WD" evidence="6">
    <location>
        <begin position="267"/>
        <end position="301"/>
    </location>
</feature>
<feature type="compositionally biased region" description="Low complexity" evidence="7">
    <location>
        <begin position="710"/>
        <end position="721"/>
    </location>
</feature>
<dbReference type="SUPFAM" id="SSF54292">
    <property type="entry name" value="2Fe-2S ferredoxin-like"/>
    <property type="match status" value="1"/>
</dbReference>
<evidence type="ECO:0000256" key="5">
    <source>
        <dbReference type="ARBA" id="ARBA00023014"/>
    </source>
</evidence>
<dbReference type="PROSITE" id="PS50082">
    <property type="entry name" value="WD_REPEATS_2"/>
    <property type="match status" value="6"/>
</dbReference>
<feature type="region of interest" description="Disordered" evidence="7">
    <location>
        <begin position="994"/>
        <end position="1088"/>
    </location>
</feature>
<comment type="caution">
    <text evidence="11">The sequence shown here is derived from an EMBL/GenBank/DDBJ whole genome shotgun (WGS) entry which is preliminary data.</text>
</comment>
<dbReference type="EMBL" id="JAOAOG010000047">
    <property type="protein sequence ID" value="KAJ6252286.1"/>
    <property type="molecule type" value="Genomic_DNA"/>
</dbReference>
<dbReference type="InterPro" id="IPR017900">
    <property type="entry name" value="4Fe4S_Fe_S_CS"/>
</dbReference>
<evidence type="ECO:0000256" key="7">
    <source>
        <dbReference type="SAM" id="MobiDB-lite"/>
    </source>
</evidence>
<keyword evidence="5" id="KW-0479">Metal-binding</keyword>
<dbReference type="InterPro" id="IPR029039">
    <property type="entry name" value="Flavoprotein-like_sf"/>
</dbReference>
<evidence type="ECO:0000259" key="8">
    <source>
        <dbReference type="PROSITE" id="PS50902"/>
    </source>
</evidence>
<feature type="compositionally biased region" description="Basic residues" evidence="7">
    <location>
        <begin position="1078"/>
        <end position="1088"/>
    </location>
</feature>
<comment type="similarity">
    <text evidence="1">Belongs to the NARF family.</text>
</comment>
<dbReference type="InterPro" id="IPR018391">
    <property type="entry name" value="PQQ_b-propeller_rpt"/>
</dbReference>
<dbReference type="InterPro" id="IPR001094">
    <property type="entry name" value="Flavdoxin-like"/>
</dbReference>
<dbReference type="SUPFAM" id="SSF52218">
    <property type="entry name" value="Flavoproteins"/>
    <property type="match status" value="1"/>
</dbReference>
<dbReference type="SUPFAM" id="SSF54862">
    <property type="entry name" value="4Fe-4S ferredoxins"/>
    <property type="match status" value="1"/>
</dbReference>
<keyword evidence="2" id="KW-0963">Cytoplasm</keyword>
<feature type="repeat" description="WD" evidence="6">
    <location>
        <begin position="309"/>
        <end position="349"/>
    </location>
</feature>
<sequence>MNYEVLKNTRGSIPYCDPLVIYGEYGGPSVNCLSMDETYLYCGLQNQEIKVYDINSAHLIKTYLNHSAPLSGLKVANGVLYASDTGGFLRSYDIKNENLLTTFEGHSGKITTFFINETGKLFSGSSDNTIKLWNTLDGSVVQNYEEHNDMITMLYLQNEHLITSSVDKTLKLWDVESGQVIHTFKGHNGWVLCFKVDTTNRLIYSGSHDSKIKAWDPRTAKCVHTFKGHKFAISRLLIEGNRLFSSSWDGRIGMWNLKNKKRGANFLNGHRGQIRGMILSTDQSRIYSYANDHEIRIWDIKKRITKAIFRGHKNTIYSVKFDQNGRLFSGSKDGTINRWPASRKQRSKSILKEMSYIKEYNSNLFLKGIKSMFLIYVNGEPKRVSPELTLFEACKEFGITIPTLCHHPRLSPIGICGLCAVEINNQYGEKEIVNSCSYQVRENIEVWTNTMNVKKKVQKSLRIIKKKLLDRQLNANSNNETNFFGNHDLGGQNNELFKFCIEELNKTNSLVESTNAINLDLSKCIDCGRCVQVCTELMGVDVFQMKLKNIKKFNCSLSTTNNLSLMKSNCIDCGQCTSFCPTNALTEKFVNLNLLKKKLLDPNVHVVIGISPEVYVSFAEMLEIEPQVISKKKIVGVLNKLGFENVFSLDFAINVLILQEAKLLQAKIQQMGDHKNNYNNYEINNNDDDDDDDVDHNDYDAEGDDDDNDNNNNDNNNTNNYNDHESKKKKNKKKKTKLRVKKKKKTRAKPKNKPNHNGYLPLISSVCPSLIKMVKKMFPNLIPYLSLHKTPSQIFGLLIKSYYAERLKLNPNNVFTIILTGCVSVKNEIKTPQNKNIKGFNNIDMCLTIRELGNIIKQNKNKFKNLEEITKKKFTTIFPDYEPQNNSDFVIQRGGFATLVVDCLNQLDQKKSELKNQNITRKKRIDSLAEYLEWKKLKATKIKNKENKMFSRRKKKKSLKRTQRKKYIINDWEYVEKTDLSPFYFQLDLNETQVNDDESDSDNIKENDIGTGLGKENKTEMENKTEKENMVEKENKMGKEKAPKRETGEEIEGEKEKEKGNGDENGKEDEKEKEKEKERKKKNNSILKTKKNTLRIKTNINNKTNHVLTNSDKTNDNNKSGIPNTNYSTTNRIKKKNKSIFTLSDERKKIDKVDFQKLKSQKQIQLGKVQINGKDIKIIVVDGGNSVKYFSKLFESLGPSYHYIEIRACPFSCIGGGGHPKSKDKIIPTRETIFQTLNPRLQPLDYSLFEDTYMETVSHNIQLKNRIEHYQPIKKKNENFKSGTLNANRSLNTNSNTKNQILKKEKIKNFDKNLHSKNSILILYGSQTGIAREISYKIYEQWHSFKLKARIFALDEIELEDLKSEEIVIFVVSTYWEGSFPDNAQFFWKKIKSLQINLSNLRYTIYGVGNSNYTKFNHAAINLDDRLNQLGAIRILPILKSDSQNYNGYLKDFDHFMNSLKKASRK</sequence>
<keyword evidence="12" id="KW-1185">Reference proteome</keyword>
<dbReference type="Gene3D" id="3.10.20.740">
    <property type="match status" value="1"/>
</dbReference>
<dbReference type="InterPro" id="IPR001041">
    <property type="entry name" value="2Fe-2S_ferredoxin-type"/>
</dbReference>
<proteinExistence type="inferred from homology"/>
<dbReference type="Gene3D" id="3.40.50.1780">
    <property type="match status" value="2"/>
</dbReference>
<evidence type="ECO:0000259" key="10">
    <source>
        <dbReference type="PROSITE" id="PS51379"/>
    </source>
</evidence>
<dbReference type="Pfam" id="PF00400">
    <property type="entry name" value="WD40"/>
    <property type="match status" value="6"/>
</dbReference>
<evidence type="ECO:0000259" key="9">
    <source>
        <dbReference type="PROSITE" id="PS51085"/>
    </source>
</evidence>
<evidence type="ECO:0000256" key="3">
    <source>
        <dbReference type="ARBA" id="ARBA00022574"/>
    </source>
</evidence>
<keyword evidence="3 6" id="KW-0853">WD repeat</keyword>
<feature type="compositionally biased region" description="Basic residues" evidence="7">
    <location>
        <begin position="727"/>
        <end position="754"/>
    </location>
</feature>
<feature type="domain" description="4Fe-4S ferredoxin-type" evidence="10">
    <location>
        <begin position="515"/>
        <end position="534"/>
    </location>
</feature>
<dbReference type="Gene3D" id="2.130.10.10">
    <property type="entry name" value="YVTN repeat-like/Quinoprotein amine dehydrogenase"/>
    <property type="match status" value="2"/>
</dbReference>
<dbReference type="InterPro" id="IPR020472">
    <property type="entry name" value="WD40_PAC1"/>
</dbReference>
<dbReference type="CDD" id="cd00207">
    <property type="entry name" value="fer2"/>
    <property type="match status" value="1"/>
</dbReference>
<dbReference type="SUPFAM" id="SSF50978">
    <property type="entry name" value="WD40 repeat-like"/>
    <property type="match status" value="1"/>
</dbReference>
<evidence type="ECO:0000256" key="6">
    <source>
        <dbReference type="PROSITE-ProRule" id="PRU00221"/>
    </source>
</evidence>
<gene>
    <name evidence="11" type="ORF">M0813_14437</name>
</gene>
<accession>A0ABQ8Z5Y0</accession>
<evidence type="ECO:0000313" key="11">
    <source>
        <dbReference type="EMBL" id="KAJ6252286.1"/>
    </source>
</evidence>
<dbReference type="InterPro" id="IPR017896">
    <property type="entry name" value="4Fe4S_Fe-S-bd"/>
</dbReference>
<feature type="compositionally biased region" description="Basic and acidic residues" evidence="7">
    <location>
        <begin position="1015"/>
        <end position="1077"/>
    </location>
</feature>
<dbReference type="Proteomes" id="UP001150062">
    <property type="component" value="Unassembled WGS sequence"/>
</dbReference>
<dbReference type="SMART" id="SM00564">
    <property type="entry name" value="PQQ"/>
    <property type="match status" value="4"/>
</dbReference>
<dbReference type="PROSITE" id="PS51085">
    <property type="entry name" value="2FE2S_FER_2"/>
    <property type="match status" value="1"/>
</dbReference>
<feature type="region of interest" description="Disordered" evidence="7">
    <location>
        <begin position="677"/>
        <end position="757"/>
    </location>
</feature>
<dbReference type="Gene3D" id="3.30.70.20">
    <property type="match status" value="1"/>
</dbReference>
<feature type="repeat" description="WD" evidence="6">
    <location>
        <begin position="226"/>
        <end position="265"/>
    </location>
</feature>
<reference evidence="11" key="1">
    <citation type="submission" date="2022-08" db="EMBL/GenBank/DDBJ databases">
        <title>Novel sulfate-reducing endosymbionts in the free-living metamonad Anaeramoeba.</title>
        <authorList>
            <person name="Jerlstrom-Hultqvist J."/>
            <person name="Cepicka I."/>
            <person name="Gallot-Lavallee L."/>
            <person name="Salas-Leiva D."/>
            <person name="Curtis B.A."/>
            <person name="Zahonova K."/>
            <person name="Pipaliya S."/>
            <person name="Dacks J."/>
            <person name="Roger A.J."/>
        </authorList>
    </citation>
    <scope>NUCLEOTIDE SEQUENCE</scope>
    <source>
        <strain evidence="11">Schooner1</strain>
    </source>
</reference>
<feature type="repeat" description="WD" evidence="6">
    <location>
        <begin position="184"/>
        <end position="225"/>
    </location>
</feature>
<protein>
    <submittedName>
        <fullName evidence="11">Wd40 repeat protein</fullName>
    </submittedName>
</protein>
<dbReference type="Pfam" id="PF00258">
    <property type="entry name" value="Flavodoxin_1"/>
    <property type="match status" value="1"/>
</dbReference>
<dbReference type="InterPro" id="IPR009016">
    <property type="entry name" value="Fe_hydrogenase"/>
</dbReference>
<dbReference type="PANTHER" id="PTHR19849">
    <property type="entry name" value="PHOSPHOLIPASE A-2-ACTIVATING PROTEIN"/>
    <property type="match status" value="1"/>
</dbReference>
<evidence type="ECO:0000256" key="4">
    <source>
        <dbReference type="ARBA" id="ARBA00022737"/>
    </source>
</evidence>
<feature type="domain" description="4Fe-4S ferredoxin-type" evidence="10">
    <location>
        <begin position="561"/>
        <end position="590"/>
    </location>
</feature>
<dbReference type="InterPro" id="IPR015943">
    <property type="entry name" value="WD40/YVTN_repeat-like_dom_sf"/>
</dbReference>
<dbReference type="SUPFAM" id="SSF53920">
    <property type="entry name" value="Fe-only hydrogenase"/>
    <property type="match status" value="2"/>
</dbReference>
<dbReference type="PANTHER" id="PTHR19849:SF0">
    <property type="entry name" value="PHOSPHOLIPASE A-2-ACTIVATING PROTEIN"/>
    <property type="match status" value="1"/>
</dbReference>
<dbReference type="PROSITE" id="PS51379">
    <property type="entry name" value="4FE4S_FER_2"/>
    <property type="match status" value="2"/>
</dbReference>
<dbReference type="PRINTS" id="PR00369">
    <property type="entry name" value="FLAVODOXIN"/>
</dbReference>
<feature type="domain" description="2Fe-2S ferredoxin-type" evidence="9">
    <location>
        <begin position="371"/>
        <end position="452"/>
    </location>
</feature>
<dbReference type="InterPro" id="IPR019775">
    <property type="entry name" value="WD40_repeat_CS"/>
</dbReference>
<keyword evidence="4" id="KW-0677">Repeat</keyword>
<dbReference type="InterPro" id="IPR008254">
    <property type="entry name" value="Flavodoxin/NO_synth"/>
</dbReference>
<dbReference type="InterPro" id="IPR036322">
    <property type="entry name" value="WD40_repeat_dom_sf"/>
</dbReference>
<feature type="compositionally biased region" description="Acidic residues" evidence="7">
    <location>
        <begin position="685"/>
        <end position="709"/>
    </location>
</feature>
<keyword evidence="5" id="KW-0411">Iron-sulfur</keyword>
<dbReference type="PROSITE" id="PS00678">
    <property type="entry name" value="WD_REPEATS_1"/>
    <property type="match status" value="2"/>
</dbReference>
<dbReference type="SMART" id="SM00320">
    <property type="entry name" value="WD40"/>
    <property type="match status" value="8"/>
</dbReference>
<dbReference type="Gene3D" id="3.40.50.360">
    <property type="match status" value="1"/>
</dbReference>
<organism evidence="11 12">
    <name type="scientific">Anaeramoeba flamelloides</name>
    <dbReference type="NCBI Taxonomy" id="1746091"/>
    <lineage>
        <taxon>Eukaryota</taxon>
        <taxon>Metamonada</taxon>
        <taxon>Anaeramoebidae</taxon>
        <taxon>Anaeramoeba</taxon>
    </lineage>
</organism>
<dbReference type="PROSITE" id="PS50294">
    <property type="entry name" value="WD_REPEATS_REGION"/>
    <property type="match status" value="5"/>
</dbReference>
<feature type="repeat" description="WD" evidence="6">
    <location>
        <begin position="103"/>
        <end position="143"/>
    </location>
</feature>
<dbReference type="InterPro" id="IPR004108">
    <property type="entry name" value="Fe_hydrogenase_lsu_C"/>
</dbReference>
<dbReference type="InterPro" id="IPR001680">
    <property type="entry name" value="WD40_rpt"/>
</dbReference>
<dbReference type="Gene3D" id="3.40.950.10">
    <property type="entry name" value="Fe-only Hydrogenase (Larger Subunit), Chain L, domain 3"/>
    <property type="match status" value="1"/>
</dbReference>
<dbReference type="CDD" id="cd00200">
    <property type="entry name" value="WD40"/>
    <property type="match status" value="1"/>
</dbReference>
<feature type="region of interest" description="Disordered" evidence="7">
    <location>
        <begin position="1105"/>
        <end position="1129"/>
    </location>
</feature>
<evidence type="ECO:0000256" key="1">
    <source>
        <dbReference type="ARBA" id="ARBA00006596"/>
    </source>
</evidence>
<dbReference type="InterPro" id="IPR036010">
    <property type="entry name" value="2Fe-2S_ferredoxin-like_sf"/>
</dbReference>
<dbReference type="PRINTS" id="PR00320">
    <property type="entry name" value="GPROTEINBRPT"/>
</dbReference>
<dbReference type="Pfam" id="PF13510">
    <property type="entry name" value="Fer2_4"/>
    <property type="match status" value="1"/>
</dbReference>
<dbReference type="Pfam" id="PF02906">
    <property type="entry name" value="Fe_hyd_lg_C"/>
    <property type="match status" value="3"/>
</dbReference>
<evidence type="ECO:0000313" key="12">
    <source>
        <dbReference type="Proteomes" id="UP001150062"/>
    </source>
</evidence>